<dbReference type="NCBIfam" id="NF033788">
    <property type="entry name" value="HTH_metalloreg"/>
    <property type="match status" value="1"/>
</dbReference>
<dbReference type="Pfam" id="PF08241">
    <property type="entry name" value="Methyltransf_11"/>
    <property type="match status" value="1"/>
</dbReference>
<dbReference type="InterPro" id="IPR036390">
    <property type="entry name" value="WH_DNA-bd_sf"/>
</dbReference>
<dbReference type="InterPro" id="IPR011991">
    <property type="entry name" value="ArsR-like_HTH"/>
</dbReference>
<dbReference type="EMBL" id="FQVA01000004">
    <property type="protein sequence ID" value="SHF90100.1"/>
    <property type="molecule type" value="Genomic_DNA"/>
</dbReference>
<dbReference type="GO" id="GO:0008757">
    <property type="term" value="F:S-adenosylmethionine-dependent methyltransferase activity"/>
    <property type="evidence" value="ECO:0007669"/>
    <property type="project" value="InterPro"/>
</dbReference>
<dbReference type="PANTHER" id="PTHR43861">
    <property type="entry name" value="TRANS-ACONITATE 2-METHYLTRANSFERASE-RELATED"/>
    <property type="match status" value="1"/>
</dbReference>
<dbReference type="RefSeq" id="WP_234995008.1">
    <property type="nucleotide sequence ID" value="NZ_FQVA01000004.1"/>
</dbReference>
<dbReference type="AlphaFoldDB" id="A0A1M5FEX3"/>
<dbReference type="SUPFAM" id="SSF53335">
    <property type="entry name" value="S-adenosyl-L-methionine-dependent methyltransferases"/>
    <property type="match status" value="1"/>
</dbReference>
<dbReference type="PROSITE" id="PS50987">
    <property type="entry name" value="HTH_ARSR_2"/>
    <property type="match status" value="1"/>
</dbReference>
<evidence type="ECO:0000313" key="4">
    <source>
        <dbReference type="Proteomes" id="UP000184170"/>
    </source>
</evidence>
<accession>A0A1M5FEX3</accession>
<dbReference type="InterPro" id="IPR029063">
    <property type="entry name" value="SAM-dependent_MTases_sf"/>
</dbReference>
<gene>
    <name evidence="3" type="ORF">SAMN04487965_2902</name>
</gene>
<organism evidence="3 4">
    <name type="scientific">Microbulbifer donghaiensis</name>
    <dbReference type="NCBI Taxonomy" id="494016"/>
    <lineage>
        <taxon>Bacteria</taxon>
        <taxon>Pseudomonadati</taxon>
        <taxon>Pseudomonadota</taxon>
        <taxon>Gammaproteobacteria</taxon>
        <taxon>Cellvibrionales</taxon>
        <taxon>Microbulbiferaceae</taxon>
        <taxon>Microbulbifer</taxon>
    </lineage>
</organism>
<dbReference type="SUPFAM" id="SSF46785">
    <property type="entry name" value="Winged helix' DNA-binding domain"/>
    <property type="match status" value="1"/>
</dbReference>
<dbReference type="InterPro" id="IPR001845">
    <property type="entry name" value="HTH_ArsR_DNA-bd_dom"/>
</dbReference>
<evidence type="ECO:0000313" key="3">
    <source>
        <dbReference type="EMBL" id="SHF90100.1"/>
    </source>
</evidence>
<reference evidence="4" key="1">
    <citation type="submission" date="2016-11" db="EMBL/GenBank/DDBJ databases">
        <authorList>
            <person name="Varghese N."/>
            <person name="Submissions S."/>
        </authorList>
    </citation>
    <scope>NUCLEOTIDE SEQUENCE [LARGE SCALE GENOMIC DNA]</scope>
    <source>
        <strain evidence="4">CGMCC 1.7063</strain>
    </source>
</reference>
<evidence type="ECO:0000259" key="2">
    <source>
        <dbReference type="PROSITE" id="PS50987"/>
    </source>
</evidence>
<dbReference type="InterPro" id="IPR013216">
    <property type="entry name" value="Methyltransf_11"/>
</dbReference>
<dbReference type="Pfam" id="PF01022">
    <property type="entry name" value="HTH_5"/>
    <property type="match status" value="1"/>
</dbReference>
<feature type="region of interest" description="Disordered" evidence="1">
    <location>
        <begin position="1"/>
        <end position="23"/>
    </location>
</feature>
<name>A0A1M5FEX3_9GAMM</name>
<dbReference type="STRING" id="494016.SAMN04487965_2902"/>
<dbReference type="PANTHER" id="PTHR43861:SF1">
    <property type="entry name" value="TRANS-ACONITATE 2-METHYLTRANSFERASE"/>
    <property type="match status" value="1"/>
</dbReference>
<proteinExistence type="predicted"/>
<dbReference type="CDD" id="cd00090">
    <property type="entry name" value="HTH_ARSR"/>
    <property type="match status" value="1"/>
</dbReference>
<feature type="domain" description="HTH arsR-type" evidence="2">
    <location>
        <begin position="22"/>
        <end position="118"/>
    </location>
</feature>
<dbReference type="SMART" id="SM00418">
    <property type="entry name" value="HTH_ARSR"/>
    <property type="match status" value="1"/>
</dbReference>
<dbReference type="Gene3D" id="3.40.50.150">
    <property type="entry name" value="Vaccinia Virus protein VP39"/>
    <property type="match status" value="1"/>
</dbReference>
<evidence type="ECO:0000256" key="1">
    <source>
        <dbReference type="SAM" id="MobiDB-lite"/>
    </source>
</evidence>
<dbReference type="GO" id="GO:0003700">
    <property type="term" value="F:DNA-binding transcription factor activity"/>
    <property type="evidence" value="ECO:0007669"/>
    <property type="project" value="InterPro"/>
</dbReference>
<dbReference type="PRINTS" id="PR00778">
    <property type="entry name" value="HTHARSR"/>
</dbReference>
<dbReference type="CDD" id="cd02440">
    <property type="entry name" value="AdoMet_MTases"/>
    <property type="match status" value="1"/>
</dbReference>
<sequence>MTARLAAMPESNSTPNSTAESSPGAEIPLLAATLKAAGDPLRLEILRLLSQDSYSVLELCRIFDLRQPALSHHLKVLAQAGLVSKRREGNSLFYRRAGNSPLLLQLFASLDQLPLSAERALSVARIAEERGEASRRFFADYGNRFREQQELIASYSVYGPQVAQLLKPGRHAIEVGPGEGEFLEELTSRFSTVTALDLSSTMLERAQAFADEEGLRNIEFVCSDTRAAAARPGSADSIVVNMVLHHTPEPAQIFRDLHTALKDGGQLLVAELQDHRQDWAREACGDLWLGFTPEQLTDWAEYAGLVNGRSVYSALRNGFQIQIREFIKP</sequence>
<dbReference type="Proteomes" id="UP000184170">
    <property type="component" value="Unassembled WGS sequence"/>
</dbReference>
<dbReference type="InterPro" id="IPR036388">
    <property type="entry name" value="WH-like_DNA-bd_sf"/>
</dbReference>
<keyword evidence="4" id="KW-1185">Reference proteome</keyword>
<dbReference type="Gene3D" id="1.10.10.10">
    <property type="entry name" value="Winged helix-like DNA-binding domain superfamily/Winged helix DNA-binding domain"/>
    <property type="match status" value="1"/>
</dbReference>
<feature type="compositionally biased region" description="Polar residues" evidence="1">
    <location>
        <begin position="10"/>
        <end position="21"/>
    </location>
</feature>
<protein>
    <submittedName>
        <fullName evidence="3">ArsR family transcriptional regulator</fullName>
    </submittedName>
</protein>